<dbReference type="RefSeq" id="WP_139274522.1">
    <property type="nucleotide sequence ID" value="NZ_FOAG01000001.1"/>
</dbReference>
<dbReference type="InterPro" id="IPR011146">
    <property type="entry name" value="HIT-like"/>
</dbReference>
<sequence>MDTQPDQGHNFHWLFLPGQRSTTALYDTTIEETQNFAVLPTKGSIVPGWVLIVPKFPTPRMADVPQSMFAELKDLVTRITCKIEAKFGKAYSFEHGGLKGSPVSCGVDQAHLHIAPMGFDLLQAAQAESPGGWKYPVADRIPRADLAESEYWFVSSGDTAAYKEIDCPSSQFFRKIIARETGNSDQWDYRSNDFIDNVAVTIKAVGANG</sequence>
<keyword evidence="3" id="KW-1185">Reference proteome</keyword>
<reference evidence="2 3" key="1">
    <citation type="submission" date="2016-10" db="EMBL/GenBank/DDBJ databases">
        <authorList>
            <person name="de Groot N.N."/>
        </authorList>
    </citation>
    <scope>NUCLEOTIDE SEQUENCE [LARGE SCALE GENOMIC DNA]</scope>
    <source>
        <strain evidence="2 3">DSM 100674</strain>
    </source>
</reference>
<proteinExistence type="predicted"/>
<dbReference type="SUPFAM" id="SSF54197">
    <property type="entry name" value="HIT-like"/>
    <property type="match status" value="1"/>
</dbReference>
<dbReference type="GO" id="GO:0003824">
    <property type="term" value="F:catalytic activity"/>
    <property type="evidence" value="ECO:0007669"/>
    <property type="project" value="InterPro"/>
</dbReference>
<protein>
    <recommendedName>
        <fullName evidence="1">HIT domain-containing protein</fullName>
    </recommendedName>
</protein>
<accession>A0A1H7G5K7</accession>
<dbReference type="EMBL" id="FOAG01000001">
    <property type="protein sequence ID" value="SEK32737.1"/>
    <property type="molecule type" value="Genomic_DNA"/>
</dbReference>
<dbReference type="InterPro" id="IPR036265">
    <property type="entry name" value="HIT-like_sf"/>
</dbReference>
<dbReference type="STRING" id="1287727.SAMN05443999_101219"/>
<name>A0A1H7G5K7_9RHOB</name>
<organism evidence="2 3">
    <name type="scientific">Roseovarius azorensis</name>
    <dbReference type="NCBI Taxonomy" id="1287727"/>
    <lineage>
        <taxon>Bacteria</taxon>
        <taxon>Pseudomonadati</taxon>
        <taxon>Pseudomonadota</taxon>
        <taxon>Alphaproteobacteria</taxon>
        <taxon>Rhodobacterales</taxon>
        <taxon>Roseobacteraceae</taxon>
        <taxon>Roseovarius</taxon>
    </lineage>
</organism>
<dbReference type="Gene3D" id="3.30.428.10">
    <property type="entry name" value="HIT-like"/>
    <property type="match status" value="1"/>
</dbReference>
<feature type="domain" description="HIT" evidence="1">
    <location>
        <begin position="27"/>
        <end position="116"/>
    </location>
</feature>
<evidence type="ECO:0000313" key="3">
    <source>
        <dbReference type="Proteomes" id="UP000199582"/>
    </source>
</evidence>
<dbReference type="Pfam" id="PF01230">
    <property type="entry name" value="HIT"/>
    <property type="match status" value="1"/>
</dbReference>
<dbReference type="Proteomes" id="UP000199582">
    <property type="component" value="Unassembled WGS sequence"/>
</dbReference>
<evidence type="ECO:0000313" key="2">
    <source>
        <dbReference type="EMBL" id="SEK32737.1"/>
    </source>
</evidence>
<gene>
    <name evidence="2" type="ORF">SAMN05443999_101219</name>
</gene>
<dbReference type="OrthoDB" id="8453141at2"/>
<evidence type="ECO:0000259" key="1">
    <source>
        <dbReference type="Pfam" id="PF01230"/>
    </source>
</evidence>
<dbReference type="AlphaFoldDB" id="A0A1H7G5K7"/>